<organism evidence="3 4">
    <name type="scientific">Roseibium aestuarii</name>
    <dbReference type="NCBI Taxonomy" id="2600299"/>
    <lineage>
        <taxon>Bacteria</taxon>
        <taxon>Pseudomonadati</taxon>
        <taxon>Pseudomonadota</taxon>
        <taxon>Alphaproteobacteria</taxon>
        <taxon>Hyphomicrobiales</taxon>
        <taxon>Stappiaceae</taxon>
        <taxon>Roseibium</taxon>
    </lineage>
</organism>
<dbReference type="CDD" id="cd01948">
    <property type="entry name" value="EAL"/>
    <property type="match status" value="1"/>
</dbReference>
<dbReference type="InterPro" id="IPR050706">
    <property type="entry name" value="Cyclic-di-GMP_PDE-like"/>
</dbReference>
<dbReference type="PROSITE" id="PS50883">
    <property type="entry name" value="EAL"/>
    <property type="match status" value="1"/>
</dbReference>
<evidence type="ECO:0000259" key="2">
    <source>
        <dbReference type="PROSITE" id="PS50883"/>
    </source>
</evidence>
<feature type="domain" description="EAL" evidence="2">
    <location>
        <begin position="265"/>
        <end position="521"/>
    </location>
</feature>
<evidence type="ECO:0000313" key="3">
    <source>
        <dbReference type="EMBL" id="MFD1694526.1"/>
    </source>
</evidence>
<dbReference type="InterPro" id="IPR035919">
    <property type="entry name" value="EAL_sf"/>
</dbReference>
<dbReference type="PANTHER" id="PTHR33121:SF70">
    <property type="entry name" value="SIGNALING PROTEIN YKOW"/>
    <property type="match status" value="1"/>
</dbReference>
<proteinExistence type="predicted"/>
<keyword evidence="1" id="KW-1133">Transmembrane helix</keyword>
<dbReference type="Pfam" id="PF00563">
    <property type="entry name" value="EAL"/>
    <property type="match status" value="1"/>
</dbReference>
<evidence type="ECO:0000313" key="4">
    <source>
        <dbReference type="Proteomes" id="UP001597327"/>
    </source>
</evidence>
<reference evidence="4" key="1">
    <citation type="journal article" date="2019" name="Int. J. Syst. Evol. Microbiol.">
        <title>The Global Catalogue of Microorganisms (GCM) 10K type strain sequencing project: providing services to taxonomists for standard genome sequencing and annotation.</title>
        <authorList>
            <consortium name="The Broad Institute Genomics Platform"/>
            <consortium name="The Broad Institute Genome Sequencing Center for Infectious Disease"/>
            <person name="Wu L."/>
            <person name="Ma J."/>
        </authorList>
    </citation>
    <scope>NUCLEOTIDE SEQUENCE [LARGE SCALE GENOMIC DNA]</scope>
    <source>
        <strain evidence="4">JCM 3369</strain>
    </source>
</reference>
<evidence type="ECO:0000256" key="1">
    <source>
        <dbReference type="SAM" id="Phobius"/>
    </source>
</evidence>
<keyword evidence="1" id="KW-0812">Transmembrane</keyword>
<dbReference type="Proteomes" id="UP001597327">
    <property type="component" value="Unassembled WGS sequence"/>
</dbReference>
<sequence length="534" mass="59648">MHRLLRLRYAAHAGSGLVFLAGLGFLLFVLSVDIGVRTQVEVEKFVSRIHETSRHRLEFLDSLRAMSFEGCDETALARLRGGLFEFDLINDAVIFAPGTNDILCTALTGRLSEPITLSGQKKMAGAEPGIFFWMGLTQVPEWGRSKNFLFRSGEVGVFFFDQAEKQLGDGFEYAGFQVLPSGARKLISGRPEVLANYLSLGWNPLERALYAVECLKPKNRACFLIYRHAYVVARDEVIIGCGGLLANLALTFSAFGYLRRHASREMQVSHRIRRAIRAGGAGILCHYQPIVAARTGRVVGCEVLARFDDGLGPVSPAEFIPEVQALGLTWEFTEIILLRAIEELRPLTDVRPRFRISVNVFPVDLTDECAHRLERSLALRIAGETGLCLCLEVLESGVQSWDRMTKFRDFATTQGFEIAIDDFGTGFSNIAQVRRAAVDILKIDRSFIREIGRDEKALRSSLIRPVLDIARSVRARVVAEGIETAEQRAILEELGVDCLQGFYFARPMPIQGFLDHVWMSERMDGGEVIRLQLT</sequence>
<accession>A0ABW4JSF7</accession>
<comment type="caution">
    <text evidence="3">The sequence shown here is derived from an EMBL/GenBank/DDBJ whole genome shotgun (WGS) entry which is preliminary data.</text>
</comment>
<dbReference type="PANTHER" id="PTHR33121">
    <property type="entry name" value="CYCLIC DI-GMP PHOSPHODIESTERASE PDEF"/>
    <property type="match status" value="1"/>
</dbReference>
<dbReference type="SMART" id="SM00052">
    <property type="entry name" value="EAL"/>
    <property type="match status" value="1"/>
</dbReference>
<keyword evidence="4" id="KW-1185">Reference proteome</keyword>
<gene>
    <name evidence="3" type="ORF">ACFSC7_03290</name>
</gene>
<dbReference type="EMBL" id="JBHUFA010000001">
    <property type="protein sequence ID" value="MFD1694526.1"/>
    <property type="molecule type" value="Genomic_DNA"/>
</dbReference>
<dbReference type="Gene3D" id="3.20.20.450">
    <property type="entry name" value="EAL domain"/>
    <property type="match status" value="1"/>
</dbReference>
<dbReference type="SUPFAM" id="SSF141868">
    <property type="entry name" value="EAL domain-like"/>
    <property type="match status" value="1"/>
</dbReference>
<dbReference type="RefSeq" id="WP_149891631.1">
    <property type="nucleotide sequence ID" value="NZ_JBHUFA010000001.1"/>
</dbReference>
<feature type="transmembrane region" description="Helical" evidence="1">
    <location>
        <begin position="237"/>
        <end position="258"/>
    </location>
</feature>
<protein>
    <submittedName>
        <fullName evidence="3">EAL domain-containing protein</fullName>
    </submittedName>
</protein>
<keyword evidence="1" id="KW-0472">Membrane</keyword>
<name>A0ABW4JSF7_9HYPH</name>
<dbReference type="InterPro" id="IPR001633">
    <property type="entry name" value="EAL_dom"/>
</dbReference>